<dbReference type="SUPFAM" id="SSF54593">
    <property type="entry name" value="Glyoxalase/Bleomycin resistance protein/Dihydroxybiphenyl dioxygenase"/>
    <property type="match status" value="1"/>
</dbReference>
<dbReference type="InterPro" id="IPR052164">
    <property type="entry name" value="Anthracycline_SecMetBiosynth"/>
</dbReference>
<accession>A0A5M9MCX4</accession>
<dbReference type="RefSeq" id="XP_033422155.1">
    <property type="nucleotide sequence ID" value="XM_033574137.1"/>
</dbReference>
<evidence type="ECO:0008006" key="4">
    <source>
        <dbReference type="Google" id="ProtNLM"/>
    </source>
</evidence>
<dbReference type="OrthoDB" id="447346at2759"/>
<gene>
    <name evidence="2" type="ORF">ATNIH1004_009545</name>
</gene>
<name>A0A5M9MCX4_9EURO</name>
<dbReference type="CDD" id="cd07247">
    <property type="entry name" value="SgaA_N_like"/>
    <property type="match status" value="1"/>
</dbReference>
<protein>
    <recommendedName>
        <fullName evidence="4">Glyoxalase-like domain-containing protein</fullName>
    </recommendedName>
</protein>
<dbReference type="PANTHER" id="PTHR33993">
    <property type="entry name" value="GLYOXALASE-RELATED"/>
    <property type="match status" value="1"/>
</dbReference>
<evidence type="ECO:0000313" key="3">
    <source>
        <dbReference type="Proteomes" id="UP000324241"/>
    </source>
</evidence>
<proteinExistence type="predicted"/>
<evidence type="ECO:0000256" key="1">
    <source>
        <dbReference type="SAM" id="MobiDB-lite"/>
    </source>
</evidence>
<dbReference type="InterPro" id="IPR029068">
    <property type="entry name" value="Glyas_Bleomycin-R_OHBP_Dase"/>
</dbReference>
<dbReference type="Proteomes" id="UP000324241">
    <property type="component" value="Unassembled WGS sequence"/>
</dbReference>
<organism evidence="2 3">
    <name type="scientific">Aspergillus tanneri</name>
    <dbReference type="NCBI Taxonomy" id="1220188"/>
    <lineage>
        <taxon>Eukaryota</taxon>
        <taxon>Fungi</taxon>
        <taxon>Dikarya</taxon>
        <taxon>Ascomycota</taxon>
        <taxon>Pezizomycotina</taxon>
        <taxon>Eurotiomycetes</taxon>
        <taxon>Eurotiomycetidae</taxon>
        <taxon>Eurotiales</taxon>
        <taxon>Aspergillaceae</taxon>
        <taxon>Aspergillus</taxon>
        <taxon>Aspergillus subgen. Circumdati</taxon>
    </lineage>
</organism>
<reference evidence="2 3" key="1">
    <citation type="submission" date="2019-08" db="EMBL/GenBank/DDBJ databases">
        <title>The genome sequence of a newly discovered highly antifungal drug resistant Aspergillus species, Aspergillus tanneri NIH 1004.</title>
        <authorList>
            <person name="Mounaud S."/>
            <person name="Singh I."/>
            <person name="Joardar V."/>
            <person name="Pakala S."/>
            <person name="Pakala S."/>
            <person name="Venepally P."/>
            <person name="Chung J.K."/>
            <person name="Losada L."/>
            <person name="Nierman W.C."/>
        </authorList>
    </citation>
    <scope>NUCLEOTIDE SEQUENCE [LARGE SCALE GENOMIC DNA]</scope>
    <source>
        <strain evidence="2 3">NIH1004</strain>
    </source>
</reference>
<feature type="compositionally biased region" description="Polar residues" evidence="1">
    <location>
        <begin position="1"/>
        <end position="15"/>
    </location>
</feature>
<feature type="region of interest" description="Disordered" evidence="1">
    <location>
        <begin position="1"/>
        <end position="20"/>
    </location>
</feature>
<dbReference type="AlphaFoldDB" id="A0A5M9MCX4"/>
<dbReference type="VEuPathDB" id="FungiDB:EYZ11_010353"/>
<dbReference type="Gene3D" id="3.10.180.10">
    <property type="entry name" value="2,3-Dihydroxybiphenyl 1,2-Dioxygenase, domain 1"/>
    <property type="match status" value="1"/>
</dbReference>
<comment type="caution">
    <text evidence="2">The sequence shown here is derived from an EMBL/GenBank/DDBJ whole genome shotgun (WGS) entry which is preliminary data.</text>
</comment>
<dbReference type="EMBL" id="QUQM01000005">
    <property type="protein sequence ID" value="KAA8642793.1"/>
    <property type="molecule type" value="Genomic_DNA"/>
</dbReference>
<sequence>MATETTTPVPSQQKWQPPPVGSPCWVEIPAQDVDRLKEFYATLFESWEWRPAHGASTEDQMQIRHYSFAEPKGLSGGIIKVPDGCAPSEQAMGSGMTVYYMVESLQLTEERVHKLGGSTCLSKTQEGSHGWYMNFRDPEDIEV</sequence>
<evidence type="ECO:0000313" key="2">
    <source>
        <dbReference type="EMBL" id="KAA8642793.1"/>
    </source>
</evidence>
<dbReference type="GeneID" id="54332247"/>